<dbReference type="PANTHER" id="PTHR35394">
    <property type="entry name" value="DUF3176 DOMAIN-CONTAINING PROTEIN"/>
    <property type="match status" value="1"/>
</dbReference>
<feature type="compositionally biased region" description="Basic and acidic residues" evidence="1">
    <location>
        <begin position="24"/>
        <end position="37"/>
    </location>
</feature>
<evidence type="ECO:0000256" key="2">
    <source>
        <dbReference type="SAM" id="Phobius"/>
    </source>
</evidence>
<dbReference type="PANTHER" id="PTHR35394:SF5">
    <property type="entry name" value="DUF3176 DOMAIN-CONTAINING PROTEIN"/>
    <property type="match status" value="1"/>
</dbReference>
<dbReference type="Proteomes" id="UP000829685">
    <property type="component" value="Unassembled WGS sequence"/>
</dbReference>
<feature type="compositionally biased region" description="Basic and acidic residues" evidence="1">
    <location>
        <begin position="74"/>
        <end position="85"/>
    </location>
</feature>
<keyword evidence="2" id="KW-0472">Membrane</keyword>
<evidence type="ECO:0000313" key="3">
    <source>
        <dbReference type="EMBL" id="KAI1880467.1"/>
    </source>
</evidence>
<reference evidence="3" key="1">
    <citation type="submission" date="2021-03" db="EMBL/GenBank/DDBJ databases">
        <title>Revisited historic fungal species revealed as producer of novel bioactive compounds through whole genome sequencing and comparative genomics.</title>
        <authorList>
            <person name="Vignolle G.A."/>
            <person name="Hochenegger N."/>
            <person name="Mach R.L."/>
            <person name="Mach-Aigner A.R."/>
            <person name="Javad Rahimi M."/>
            <person name="Salim K.A."/>
            <person name="Chan C.M."/>
            <person name="Lim L.B.L."/>
            <person name="Cai F."/>
            <person name="Druzhinina I.S."/>
            <person name="U'Ren J.M."/>
            <person name="Derntl C."/>
        </authorList>
    </citation>
    <scope>NUCLEOTIDE SEQUENCE</scope>
    <source>
        <strain evidence="3">TUCIM 5799</strain>
    </source>
</reference>
<feature type="transmembrane region" description="Helical" evidence="2">
    <location>
        <begin position="597"/>
        <end position="619"/>
    </location>
</feature>
<accession>A0A9P9WWH3</accession>
<evidence type="ECO:0000256" key="1">
    <source>
        <dbReference type="SAM" id="MobiDB-lite"/>
    </source>
</evidence>
<feature type="region of interest" description="Disordered" evidence="1">
    <location>
        <begin position="1"/>
        <end position="85"/>
    </location>
</feature>
<proteinExistence type="predicted"/>
<feature type="transmembrane region" description="Helical" evidence="2">
    <location>
        <begin position="103"/>
        <end position="128"/>
    </location>
</feature>
<feature type="transmembrane region" description="Helical" evidence="2">
    <location>
        <begin position="140"/>
        <end position="159"/>
    </location>
</feature>
<feature type="compositionally biased region" description="Basic and acidic residues" evidence="1">
    <location>
        <begin position="48"/>
        <end position="60"/>
    </location>
</feature>
<dbReference type="Pfam" id="PF11374">
    <property type="entry name" value="DUF3176"/>
    <property type="match status" value="1"/>
</dbReference>
<organism evidence="3 4">
    <name type="scientific">Neoarthrinium moseri</name>
    <dbReference type="NCBI Taxonomy" id="1658444"/>
    <lineage>
        <taxon>Eukaryota</taxon>
        <taxon>Fungi</taxon>
        <taxon>Dikarya</taxon>
        <taxon>Ascomycota</taxon>
        <taxon>Pezizomycotina</taxon>
        <taxon>Sordariomycetes</taxon>
        <taxon>Xylariomycetidae</taxon>
        <taxon>Amphisphaeriales</taxon>
        <taxon>Apiosporaceae</taxon>
        <taxon>Neoarthrinium</taxon>
    </lineage>
</organism>
<name>A0A9P9WWH3_9PEZI</name>
<dbReference type="EMBL" id="JAFIMR010000003">
    <property type="protein sequence ID" value="KAI1880467.1"/>
    <property type="molecule type" value="Genomic_DNA"/>
</dbReference>
<sequence>MGDSLEHANPQGRKQVPSTSEAEFFLRCESPDRESRTQQRGPSPGFRDANRTSLHSDDTRSFLPQRQVSGTREVASDTDEHGKGTEKDAYRSFWEAAQAMDWWWWWEIGATTLSIACVAAIAGVLIYINNRTIDQWTFGIAPNSLIAIVTTISKAAMMVPIASCISQLKWDYFSKRPRPIKDLELFDTASRGPWGSICFLSLMRTQAITASALAIVTVLALGVEPTAQQILELSSRRWDSPGNNNVSLPIASSYTSKKAAFEGIDPTSTFEQPATSDILFQQASIARGVAGDIPSLEVNCPSPAVECIWERFNTLGVCTTVQNVTDSIRPACSSGDKGSFDEGEATCVFDFAPIRNSSLVGPTILVPPPFNETEVAPAPITMRWSFSDGGIPGDFNYFESVGSTGINHGGSNLDIVRYKFDPNWKYATDGMPKTANPQPMEAWNIQWYWCSHWYSGVVATPTGIQSFKLETESVYRDPDVDRKGVYVANKTNVQYRFNPETWTTSHFQASEVALFKYISHAFTDQIYENTFLIDQHDNNRILSLGRFMYGADIPRLAQNVADTLTVLVRQNSSGDNLDSTYHYGTASYTATYYHVRWGWLVLPLAEAILTAILLAVAILRARSQPLLKSSQLALVSYGIAARGQQLALTKPARSATALETEVGKKRVRLTRNETGNIGFIGS</sequence>
<protein>
    <submittedName>
        <fullName evidence="3">Uncharacterized protein</fullName>
    </submittedName>
</protein>
<evidence type="ECO:0000313" key="4">
    <source>
        <dbReference type="Proteomes" id="UP000829685"/>
    </source>
</evidence>
<keyword evidence="2" id="KW-0812">Transmembrane</keyword>
<keyword evidence="4" id="KW-1185">Reference proteome</keyword>
<dbReference type="AlphaFoldDB" id="A0A9P9WWH3"/>
<comment type="caution">
    <text evidence="3">The sequence shown here is derived from an EMBL/GenBank/DDBJ whole genome shotgun (WGS) entry which is preliminary data.</text>
</comment>
<gene>
    <name evidence="3" type="ORF">JX265_002088</name>
</gene>
<keyword evidence="2" id="KW-1133">Transmembrane helix</keyword>
<dbReference type="InterPro" id="IPR021514">
    <property type="entry name" value="DUF3176"/>
</dbReference>